<comment type="similarity">
    <text evidence="1 6">Belongs to the clathrin heavy chain family.</text>
</comment>
<dbReference type="KEGG" id="tng:GSTEN00022084G001"/>
<comment type="function">
    <text evidence="6">Clathrin is the major protein of the polyhedral coat of coated pits and vesicles.</text>
</comment>
<keyword evidence="2" id="KW-0677">Repeat</keyword>
<evidence type="ECO:0000256" key="6">
    <source>
        <dbReference type="PIRNR" id="PIRNR002290"/>
    </source>
</evidence>
<dbReference type="GO" id="GO:0048268">
    <property type="term" value="P:clathrin coat assembly"/>
    <property type="evidence" value="ECO:0007669"/>
    <property type="project" value="TreeGrafter"/>
</dbReference>
<gene>
    <name evidence="10" type="ORF">GSTENG00022084001</name>
</gene>
<dbReference type="Pfam" id="PF01394">
    <property type="entry name" value="Clathrin_propel"/>
    <property type="match status" value="5"/>
</dbReference>
<accession>Q4S928</accession>
<feature type="compositionally biased region" description="Low complexity" evidence="8">
    <location>
        <begin position="1765"/>
        <end position="1776"/>
    </location>
</feature>
<dbReference type="GO" id="GO:0030132">
    <property type="term" value="C:clathrin coat of coated pit"/>
    <property type="evidence" value="ECO:0007669"/>
    <property type="project" value="InterPro"/>
</dbReference>
<dbReference type="InterPro" id="IPR022365">
    <property type="entry name" value="Clathrin_H-chain_propeller_rpt"/>
</dbReference>
<dbReference type="GO" id="GO:0005198">
    <property type="term" value="F:structural molecule activity"/>
    <property type="evidence" value="ECO:0007669"/>
    <property type="project" value="InterPro"/>
</dbReference>
<dbReference type="FunFam" id="2.130.10.110:FF:000001">
    <property type="entry name" value="Clathrin heavy chain"/>
    <property type="match status" value="1"/>
</dbReference>
<dbReference type="FunFam" id="1.25.40.10:FF:000002">
    <property type="entry name" value="Clathrin heavy chain"/>
    <property type="match status" value="1"/>
</dbReference>
<evidence type="ECO:0000259" key="9">
    <source>
        <dbReference type="Pfam" id="PF09268"/>
    </source>
</evidence>
<evidence type="ECO:0000256" key="8">
    <source>
        <dbReference type="SAM" id="MobiDB-lite"/>
    </source>
</evidence>
<evidence type="ECO:0000256" key="3">
    <source>
        <dbReference type="ARBA" id="ARBA00023136"/>
    </source>
</evidence>
<dbReference type="PIRSF" id="PIRSF002290">
    <property type="entry name" value="Clathrin_H_chain"/>
    <property type="match status" value="1"/>
</dbReference>
<dbReference type="InterPro" id="IPR000547">
    <property type="entry name" value="Clathrin_H-chain/VPS_repeat"/>
</dbReference>
<name>Q4S928_TETNG</name>
<feature type="region of interest" description="Disordered" evidence="8">
    <location>
        <begin position="1757"/>
        <end position="1778"/>
    </location>
</feature>
<keyword evidence="4 6" id="KW-0168">Coated pit</keyword>
<dbReference type="PROSITE" id="PS50236">
    <property type="entry name" value="CHCR"/>
    <property type="match status" value="6"/>
</dbReference>
<dbReference type="GO" id="GO:0006898">
    <property type="term" value="P:receptor-mediated endocytosis"/>
    <property type="evidence" value="ECO:0007669"/>
    <property type="project" value="TreeGrafter"/>
</dbReference>
<dbReference type="FunFam" id="1.25.40.10:FF:000007">
    <property type="entry name" value="Clathrin heavy chain"/>
    <property type="match status" value="1"/>
</dbReference>
<dbReference type="Pfam" id="PF13838">
    <property type="entry name" value="Clathrin_H_link"/>
    <property type="match status" value="1"/>
</dbReference>
<dbReference type="Gene3D" id="2.130.10.110">
    <property type="entry name" value="Clathrin heavy-chain terminal domain"/>
    <property type="match status" value="1"/>
</dbReference>
<dbReference type="FunFam" id="1.25.40.10:FF:000095">
    <property type="entry name" value="Clathrin heavy chain"/>
    <property type="match status" value="1"/>
</dbReference>
<dbReference type="Pfam" id="PF09268">
    <property type="entry name" value="Clathrin-link"/>
    <property type="match status" value="1"/>
</dbReference>
<feature type="repeat" description="CHCR" evidence="7">
    <location>
        <begin position="886"/>
        <end position="1025"/>
    </location>
</feature>
<feature type="repeat" description="CHCR" evidence="7">
    <location>
        <begin position="720"/>
        <end position="881"/>
    </location>
</feature>
<dbReference type="GO" id="GO:0045334">
    <property type="term" value="C:clathrin-coated endocytic vesicle"/>
    <property type="evidence" value="ECO:0007669"/>
    <property type="project" value="TreeGrafter"/>
</dbReference>
<dbReference type="InterPro" id="IPR016025">
    <property type="entry name" value="Clathrin_H-chain_N"/>
</dbReference>
<dbReference type="GO" id="GO:0005819">
    <property type="term" value="C:spindle"/>
    <property type="evidence" value="ECO:0007669"/>
    <property type="project" value="TreeGrafter"/>
</dbReference>
<feature type="domain" description="Clathrin heavy chain linker core motif" evidence="9">
    <location>
        <begin position="365"/>
        <end position="388"/>
    </location>
</feature>
<dbReference type="SUPFAM" id="SSF50989">
    <property type="entry name" value="Clathrin heavy-chain terminal domain"/>
    <property type="match status" value="1"/>
</dbReference>
<feature type="repeat" description="CHCR" evidence="7">
    <location>
        <begin position="1614"/>
        <end position="1786"/>
    </location>
</feature>
<evidence type="ECO:0000256" key="5">
    <source>
        <dbReference type="ARBA" id="ARBA00023329"/>
    </source>
</evidence>
<dbReference type="InterPro" id="IPR016024">
    <property type="entry name" value="ARM-type_fold"/>
</dbReference>
<protein>
    <recommendedName>
        <fullName evidence="6">Clathrin heavy chain</fullName>
    </recommendedName>
</protein>
<feature type="compositionally biased region" description="Low complexity" evidence="8">
    <location>
        <begin position="1358"/>
        <end position="1368"/>
    </location>
</feature>
<comment type="subcellular location">
    <subcellularLocation>
        <location evidence="6">Cytoplasmic vesicle membrane</location>
        <topology evidence="6">Peripheral membrane protein</topology>
        <orientation evidence="6">Cytoplasmic side</orientation>
    </subcellularLocation>
    <subcellularLocation>
        <location evidence="6">Membrane</location>
        <location evidence="6">Coated pit</location>
        <topology evidence="6">Peripheral membrane protein</topology>
        <orientation evidence="6">Cytoplasmic side</orientation>
    </subcellularLocation>
</comment>
<feature type="repeat" description="CHCR" evidence="7">
    <location>
        <begin position="1465"/>
        <end position="1611"/>
    </location>
</feature>
<dbReference type="PANTHER" id="PTHR10292:SF7">
    <property type="entry name" value="CLATHRIN HEAVY CHAIN 1"/>
    <property type="match status" value="1"/>
</dbReference>
<dbReference type="SUPFAM" id="SSF48371">
    <property type="entry name" value="ARM repeat"/>
    <property type="match status" value="6"/>
</dbReference>
<feature type="compositionally biased region" description="Low complexity" evidence="8">
    <location>
        <begin position="1290"/>
        <end position="1300"/>
    </location>
</feature>
<organism evidence="10">
    <name type="scientific">Tetraodon nigroviridis</name>
    <name type="common">Spotted green pufferfish</name>
    <name type="synonym">Chelonodon nigroviridis</name>
    <dbReference type="NCBI Taxonomy" id="99883"/>
    <lineage>
        <taxon>Eukaryota</taxon>
        <taxon>Metazoa</taxon>
        <taxon>Chordata</taxon>
        <taxon>Craniata</taxon>
        <taxon>Vertebrata</taxon>
        <taxon>Euteleostomi</taxon>
        <taxon>Actinopterygii</taxon>
        <taxon>Neopterygii</taxon>
        <taxon>Teleostei</taxon>
        <taxon>Neoteleostei</taxon>
        <taxon>Acanthomorphata</taxon>
        <taxon>Eupercaria</taxon>
        <taxon>Tetraodontiformes</taxon>
        <taxon>Tetradontoidea</taxon>
        <taxon>Tetraodontidae</taxon>
        <taxon>Tetraodon</taxon>
    </lineage>
</organism>
<dbReference type="OrthoDB" id="2113814at2759"/>
<feature type="compositionally biased region" description="Low complexity" evidence="8">
    <location>
        <begin position="1339"/>
        <end position="1350"/>
    </location>
</feature>
<evidence type="ECO:0000256" key="7">
    <source>
        <dbReference type="PROSITE-ProRule" id="PRU01006"/>
    </source>
</evidence>
<dbReference type="GO" id="GO:0032051">
    <property type="term" value="F:clathrin light chain binding"/>
    <property type="evidence" value="ECO:0007669"/>
    <property type="project" value="InterPro"/>
</dbReference>
<dbReference type="GO" id="GO:0000278">
    <property type="term" value="P:mitotic cell cycle"/>
    <property type="evidence" value="ECO:0007669"/>
    <property type="project" value="TreeGrafter"/>
</dbReference>
<evidence type="ECO:0000256" key="4">
    <source>
        <dbReference type="ARBA" id="ARBA00023176"/>
    </source>
</evidence>
<evidence type="ECO:0000313" key="10">
    <source>
        <dbReference type="EMBL" id="CAG02854.1"/>
    </source>
</evidence>
<keyword evidence="5 6" id="KW-0968">Cytoplasmic vesicle</keyword>
<dbReference type="Gene3D" id="1.25.40.10">
    <property type="entry name" value="Tetratricopeptide repeat domain"/>
    <property type="match status" value="3"/>
</dbReference>
<keyword evidence="3 6" id="KW-0472">Membrane</keyword>
<reference evidence="10" key="1">
    <citation type="journal article" date="2004" name="Nature">
        <title>Genome duplication in the teleost fish Tetraodon nigroviridis reveals the early vertebrate proto-karyotype.</title>
        <authorList>
            <person name="Jaillon O."/>
            <person name="Aury J.-M."/>
            <person name="Brunet F."/>
            <person name="Petit J.-L."/>
            <person name="Stange-Thomann N."/>
            <person name="Mauceli E."/>
            <person name="Bouneau L."/>
            <person name="Fischer C."/>
            <person name="Ozouf-Costaz C."/>
            <person name="Bernot A."/>
            <person name="Nicaud S."/>
            <person name="Jaffe D."/>
            <person name="Fisher S."/>
            <person name="Lutfalla G."/>
            <person name="Dossat C."/>
            <person name="Segurens B."/>
            <person name="Dasilva C."/>
            <person name="Salanoubat M."/>
            <person name="Levy M."/>
            <person name="Boudet N."/>
            <person name="Castellano S."/>
            <person name="Anthouard V."/>
            <person name="Jubin C."/>
            <person name="Castelli V."/>
            <person name="Katinka M."/>
            <person name="Vacherie B."/>
            <person name="Biemont C."/>
            <person name="Skalli Z."/>
            <person name="Cattolico L."/>
            <person name="Poulain J."/>
            <person name="De Berardinis V."/>
            <person name="Cruaud C."/>
            <person name="Duprat S."/>
            <person name="Brottier P."/>
            <person name="Coutanceau J.-P."/>
            <person name="Gouzy J."/>
            <person name="Parra G."/>
            <person name="Lardier G."/>
            <person name="Chapple C."/>
            <person name="McKernan K.J."/>
            <person name="McEwan P."/>
            <person name="Bosak S."/>
            <person name="Kellis M."/>
            <person name="Volff J.-N."/>
            <person name="Guigo R."/>
            <person name="Zody M.C."/>
            <person name="Mesirov J."/>
            <person name="Lindblad-Toh K."/>
            <person name="Birren B."/>
            <person name="Nusbaum C."/>
            <person name="Kahn D."/>
            <person name="Robinson-Rechavi M."/>
            <person name="Laudet V."/>
            <person name="Schachter V."/>
            <person name="Quetier F."/>
            <person name="Saurin W."/>
            <person name="Scarpelli C."/>
            <person name="Wincker P."/>
            <person name="Lander E.S."/>
            <person name="Weissenbach J."/>
            <person name="Roest Crollius H."/>
        </authorList>
    </citation>
    <scope>NUCLEOTIDE SEQUENCE [LARGE SCALE GENOMIC DNA]</scope>
</reference>
<dbReference type="EMBL" id="CAAE01014702">
    <property type="protein sequence ID" value="CAG02854.1"/>
    <property type="molecule type" value="Genomic_DNA"/>
</dbReference>
<evidence type="ECO:0000256" key="2">
    <source>
        <dbReference type="ARBA" id="ARBA00022737"/>
    </source>
</evidence>
<dbReference type="GO" id="GO:0030130">
    <property type="term" value="C:clathrin coat of trans-Golgi network vesicle"/>
    <property type="evidence" value="ECO:0007669"/>
    <property type="project" value="InterPro"/>
</dbReference>
<dbReference type="Pfam" id="PF00637">
    <property type="entry name" value="Clathrin"/>
    <property type="match status" value="6"/>
</dbReference>
<dbReference type="SMART" id="SM00299">
    <property type="entry name" value="CLH"/>
    <property type="match status" value="6"/>
</dbReference>
<comment type="caution">
    <text evidence="10">The sequence shown here is derived from an EMBL/GenBank/DDBJ whole genome shotgun (WGS) entry which is preliminary data.</text>
</comment>
<evidence type="ECO:0000256" key="1">
    <source>
        <dbReference type="ARBA" id="ARBA00009535"/>
    </source>
</evidence>
<dbReference type="GO" id="GO:0070062">
    <property type="term" value="C:extracellular exosome"/>
    <property type="evidence" value="ECO:0007669"/>
    <property type="project" value="TreeGrafter"/>
</dbReference>
<dbReference type="InterPro" id="IPR055358">
    <property type="entry name" value="CHCR"/>
</dbReference>
<feature type="repeat" description="CHCR" evidence="7">
    <location>
        <begin position="1089"/>
        <end position="1234"/>
    </location>
</feature>
<reference evidence="10" key="2">
    <citation type="submission" date="2004-02" db="EMBL/GenBank/DDBJ databases">
        <authorList>
            <consortium name="Genoscope"/>
            <consortium name="Whitehead Institute Centre for Genome Research"/>
        </authorList>
    </citation>
    <scope>NUCLEOTIDE SEQUENCE</scope>
</reference>
<dbReference type="InterPro" id="IPR016341">
    <property type="entry name" value="Clathrin_heavy_chain"/>
</dbReference>
<dbReference type="GO" id="GO:0071439">
    <property type="term" value="C:clathrin complex"/>
    <property type="evidence" value="ECO:0007669"/>
    <property type="project" value="InterPro"/>
</dbReference>
<feature type="region of interest" description="Disordered" evidence="8">
    <location>
        <begin position="1288"/>
        <end position="1368"/>
    </location>
</feature>
<dbReference type="GO" id="GO:0006886">
    <property type="term" value="P:intracellular protein transport"/>
    <property type="evidence" value="ECO:0007669"/>
    <property type="project" value="UniProtKB-UniRule"/>
</dbReference>
<feature type="repeat" description="CHCR" evidence="7">
    <location>
        <begin position="571"/>
        <end position="717"/>
    </location>
</feature>
<proteinExistence type="inferred from homology"/>
<sequence>MAQILPIRFQEHLQPVAAKGSGHWLLTMPTWDGNKDEGDPLICGRTFLLQNLGINPANIGFSTLTMESDKFICVREKVGEQAQVVIIDMADPNNPIRRPISADSAIMNPASKVIALKAAKTLQIFNIEMKSKMKAHTMTDDVTFWKWISLNTVALVTDSAVYHWSMEGDSQPVKVFDRHSSLAGCQIINYRTDAKQKWLLLIGISAQQNRVMGAMQLYSVDRKVSQPIEGHAAGFAQFKMEGNTEESTLFCFAVRGQAGGKLHIIEVGTPPTGNQPFPKKAVDVFFPPEAQNDFPVAMQISSKQDVVFLITKYGYIHLYDLETGTCIYMNRISGETIFVTAPHEPTAGIIGVNRKGQVLSVCVEEENIIPYITNVLQNPDLALRMAVRNNLAGAEELFARKFNTLFAAGNYSEAAKVAANAPKGILRTPDTIRRFQSVPAQPGQTSPLLQYFGILLDQGQLNKFESLELCRPVLQQGRKQLLEKWLKEDKLECSEELGDLVKSVDPTLALSVYLRANVPNKVIQCFAETGQFQKIVLYAKKVGYTPDWIFLLRNVMRINPEQGLQFSQMLVQDEEPLADITQIVDVFMEYNLIQQCTSFLLDALKNNRPMEGALQTRLLEMNLVHAPQVADAILGNQMFTHYDRAHVAQLCEKAGLLQRALEHYTDLYDIKRAVVHTHLLNPEWLVNFFGSLSVEDSLECLRAMLSANIRQNLQICVQVASKYHEQLTTQALTQLFESFKSFEGLFYFLGSIVNFSQDPEVHFKYIQAACKTGQIKEVERICRESNCYDPERVKNFLKVFASESRRLAAEGLDSSPQEAKLTDQLPLIIVCDRFDFVHDLVLYLYRNSLQKYIEIYVQKVNPSRLPVVIGGLLDVDCAEDVIKNLIMVVRGQFSTDELVAEVEKRNRLKLLLPWLEARIHEGCEEPATHNALAKIYIDSNNNPERFLRENPYYDSRVVGKYCEKRDPHLACVAYERGQCDQELIHVCNENSLFKSLSRYLVRRKNPELWASVLLETNNYRRPLIDQVTLPSAAAWRPLAFATRFWPNSTLACDTESWIAMFGLLDGSRREISFFTASFLLSPQVVQTALSETQDPEEVSVTVKAFMTADLPNELIELLEKIVLDNSVFSEHRNLQNLLILTAIKADRTRVMEYINRLDNYDAPDIANIAISNELFEEAFAIFRKFDVNTSAVQVLIEHIGNLDRAYEFAERCNEPPVWSQLAKAQLQKGLVKEAIDSYIKADDPSAYMEVGQAAAQSGRSGTRAMCRWGCQSQSAPAVLITCRELGGPGQVPDDGPQEGPRVLCGNGAHLRPGQDQPAGRAGRVHQRAQQRSHSAGEWSEALAAPAAPSSPHRRRSSANRSETVATTTRCTRRPSCSTTTCPTLAAWPPPWCTWGSTRPPWTELARPTARAPGRRWAGARRGCTPFTVFVVLFPFVSIQTENLSSQVCFACVDGKEFRLAQMCGLHIVVHADELEELINYYQDRGYFEELITMLEAALGLERAHMGMFTELAILYSKFKPQKMREHLELFWSRVNIPKVLRAAEQAHLWGELVFLYDKYEEYDNAIITMMSHPADAWKEGQFKDIVTKVANVELYYKAVHFYLEFKPLLLNDLLIVLSPRLDHTRAVNFFSKVGLLLLILLLLLLLPLLSCWPCACVQVKQLPLVKPYLRSVQNHNNKSVNEALNNLFIIEEDFAALRTSIDAYDNFDNISLAQGLEKHELIEFRRIAAYLFKGNNRWKQSVELCKKDKLYKVGARPVAPPPLSPSAKLASSSPPAGRHAVRVGIQRRGAGGGAAGLVPERRQEGVLRRLPVHLLRPAAARRGPGDGLETQHHGLLHALLHPGHEGIPVQGRCHKGKAVAELLSRLGHFCVDWSVAEKAGRLAGGQTGSLRVSEEAGGAGHRVAAHRLW</sequence>
<dbReference type="PANTHER" id="PTHR10292">
    <property type="entry name" value="CLATHRIN HEAVY CHAIN RELATED"/>
    <property type="match status" value="1"/>
</dbReference>
<dbReference type="InterPro" id="IPR011990">
    <property type="entry name" value="TPR-like_helical_dom_sf"/>
</dbReference>
<dbReference type="InterPro" id="IPR015348">
    <property type="entry name" value="Clathrin_H-chain_linker_core"/>
</dbReference>